<dbReference type="InterPro" id="IPR035919">
    <property type="entry name" value="EAL_sf"/>
</dbReference>
<name>A0ABQ1H1M4_9GAMM</name>
<evidence type="ECO:0000259" key="3">
    <source>
        <dbReference type="PROSITE" id="PS50887"/>
    </source>
</evidence>
<dbReference type="PROSITE" id="PS50887">
    <property type="entry name" value="GGDEF"/>
    <property type="match status" value="1"/>
</dbReference>
<dbReference type="InterPro" id="IPR003018">
    <property type="entry name" value="GAF"/>
</dbReference>
<dbReference type="Pfam" id="PF01590">
    <property type="entry name" value="GAF"/>
    <property type="match status" value="1"/>
</dbReference>
<dbReference type="SUPFAM" id="SSF141868">
    <property type="entry name" value="EAL domain-like"/>
    <property type="match status" value="1"/>
</dbReference>
<dbReference type="SMART" id="SM00091">
    <property type="entry name" value="PAS"/>
    <property type="match status" value="1"/>
</dbReference>
<dbReference type="Pfam" id="PF00990">
    <property type="entry name" value="GGDEF"/>
    <property type="match status" value="1"/>
</dbReference>
<dbReference type="InterPro" id="IPR029016">
    <property type="entry name" value="GAF-like_dom_sf"/>
</dbReference>
<dbReference type="PROSITE" id="PS50112">
    <property type="entry name" value="PAS"/>
    <property type="match status" value="1"/>
</dbReference>
<dbReference type="CDD" id="cd00130">
    <property type="entry name" value="PAS"/>
    <property type="match status" value="1"/>
</dbReference>
<dbReference type="InterPro" id="IPR029787">
    <property type="entry name" value="Nucleotide_cyclase"/>
</dbReference>
<dbReference type="SMART" id="SM00052">
    <property type="entry name" value="EAL"/>
    <property type="match status" value="1"/>
</dbReference>
<dbReference type="EMBL" id="BMFZ01000010">
    <property type="protein sequence ID" value="GGA55642.1"/>
    <property type="molecule type" value="Genomic_DNA"/>
</dbReference>
<gene>
    <name evidence="4" type="ORF">GCM10011328_33900</name>
</gene>
<dbReference type="InterPro" id="IPR035965">
    <property type="entry name" value="PAS-like_dom_sf"/>
</dbReference>
<dbReference type="SUPFAM" id="SSF55781">
    <property type="entry name" value="GAF domain-like"/>
    <property type="match status" value="1"/>
</dbReference>
<dbReference type="PROSITE" id="PS50883">
    <property type="entry name" value="EAL"/>
    <property type="match status" value="1"/>
</dbReference>
<dbReference type="SUPFAM" id="SSF55785">
    <property type="entry name" value="PYP-like sensor domain (PAS domain)"/>
    <property type="match status" value="1"/>
</dbReference>
<dbReference type="InterPro" id="IPR000014">
    <property type="entry name" value="PAS"/>
</dbReference>
<dbReference type="InterPro" id="IPR043128">
    <property type="entry name" value="Rev_trsase/Diguanyl_cyclase"/>
</dbReference>
<organism evidence="4 5">
    <name type="scientific">Hafnia psychrotolerans</name>
    <dbReference type="NCBI Taxonomy" id="1477018"/>
    <lineage>
        <taxon>Bacteria</taxon>
        <taxon>Pseudomonadati</taxon>
        <taxon>Pseudomonadota</taxon>
        <taxon>Gammaproteobacteria</taxon>
        <taxon>Enterobacterales</taxon>
        <taxon>Hafniaceae</taxon>
        <taxon>Hafnia</taxon>
    </lineage>
</organism>
<dbReference type="SUPFAM" id="SSF55073">
    <property type="entry name" value="Nucleotide cyclase"/>
    <property type="match status" value="1"/>
</dbReference>
<dbReference type="NCBIfam" id="TIGR00254">
    <property type="entry name" value="GGDEF"/>
    <property type="match status" value="1"/>
</dbReference>
<dbReference type="SMART" id="SM00267">
    <property type="entry name" value="GGDEF"/>
    <property type="match status" value="1"/>
</dbReference>
<evidence type="ECO:0000259" key="1">
    <source>
        <dbReference type="PROSITE" id="PS50112"/>
    </source>
</evidence>
<dbReference type="Pfam" id="PF13426">
    <property type="entry name" value="PAS_9"/>
    <property type="match status" value="1"/>
</dbReference>
<dbReference type="CDD" id="cd01948">
    <property type="entry name" value="EAL"/>
    <property type="match status" value="1"/>
</dbReference>
<dbReference type="Proteomes" id="UP000627464">
    <property type="component" value="Unassembled WGS sequence"/>
</dbReference>
<evidence type="ECO:0000313" key="4">
    <source>
        <dbReference type="EMBL" id="GGA55642.1"/>
    </source>
</evidence>
<evidence type="ECO:0000259" key="2">
    <source>
        <dbReference type="PROSITE" id="PS50883"/>
    </source>
</evidence>
<feature type="domain" description="PAS" evidence="1">
    <location>
        <begin position="172"/>
        <end position="217"/>
    </location>
</feature>
<dbReference type="SMART" id="SM00065">
    <property type="entry name" value="GAF"/>
    <property type="match status" value="1"/>
</dbReference>
<dbReference type="Gene3D" id="3.30.450.20">
    <property type="entry name" value="PAS domain"/>
    <property type="match status" value="1"/>
</dbReference>
<dbReference type="InterPro" id="IPR052155">
    <property type="entry name" value="Biofilm_reg_signaling"/>
</dbReference>
<dbReference type="PANTHER" id="PTHR44757:SF2">
    <property type="entry name" value="BIOFILM ARCHITECTURE MAINTENANCE PROTEIN MBAA"/>
    <property type="match status" value="1"/>
</dbReference>
<dbReference type="Gene3D" id="3.20.20.450">
    <property type="entry name" value="EAL domain"/>
    <property type="match status" value="1"/>
</dbReference>
<feature type="domain" description="GGDEF" evidence="3">
    <location>
        <begin position="327"/>
        <end position="459"/>
    </location>
</feature>
<dbReference type="InterPro" id="IPR001633">
    <property type="entry name" value="EAL_dom"/>
</dbReference>
<dbReference type="PANTHER" id="PTHR44757">
    <property type="entry name" value="DIGUANYLATE CYCLASE DGCP"/>
    <property type="match status" value="1"/>
</dbReference>
<dbReference type="Gene3D" id="3.30.70.270">
    <property type="match status" value="1"/>
</dbReference>
<evidence type="ECO:0000313" key="5">
    <source>
        <dbReference type="Proteomes" id="UP000627464"/>
    </source>
</evidence>
<dbReference type="NCBIfam" id="TIGR00229">
    <property type="entry name" value="sensory_box"/>
    <property type="match status" value="1"/>
</dbReference>
<dbReference type="Gene3D" id="3.30.450.40">
    <property type="match status" value="1"/>
</dbReference>
<sequence>MKIADSQQEQENKRLHALAEFQLFDTPPEEAFDRLTALAARLFEVPIVLITLVGRNKQFFKSRQGISICETAREVSFCSHAIAQDDILLISDALKDPRFATNPLVLGYPFIRFYAGKPLVTATGDRLGTVCIIDSVPRDGLSRSEEQNLIDLTALVMDRMELHRLQSLRSVSQQRFESIASTSPDAIICSDISQGITFWNAAAQKMFGYKPSEMLGQMTAKIISVQDIPVYKEEFLKLRHGQGSALEGKVFPLRGLRKEGVEFPAEVSLSAWQDGDRTSIGIIVRDVTERHESEARLFRLASLDMLTGLANRAAWYRQLALKIANNRPFTILLLDLDGFKAVNDGYGHAAGDMVLCRVASLLEDICKDAVVNARLGGDEFAILLAGAYEDSIDTMASSLLQRLLKPVYYEETLIEIRASLGIAQYPTHGKDERDVMKAADLALYRAKANGKGRYELFIPEFREVDKAKRTFENELNQALIKREFILAYQPKFFSDSLQLAGCEVLLRWAHPTRGMLKPSSFIETLSVSPFSGDVGEWIIKEAFAQMNQWCREYPFLTCSINLFTSQLLHDGLVNCVRETVGIHSTPSFINFEVDEAVLVSTDVIMQERLHALNHLGVQITVDHFGKHTAALSLLCQEFVSSLKIDKRLTHDIDVNMRVTKLVSAIVASGRQLGLMTSAGGVETQNQLDHLIRAGCQIVQGNYLSQPLDAAQFSELLHQYAKK</sequence>
<dbReference type="Pfam" id="PF00563">
    <property type="entry name" value="EAL"/>
    <property type="match status" value="1"/>
</dbReference>
<accession>A0ABQ1H1M4</accession>
<feature type="domain" description="EAL" evidence="2">
    <location>
        <begin position="468"/>
        <end position="720"/>
    </location>
</feature>
<dbReference type="CDD" id="cd01949">
    <property type="entry name" value="GGDEF"/>
    <property type="match status" value="1"/>
</dbReference>
<proteinExistence type="predicted"/>
<comment type="caution">
    <text evidence="4">The sequence shown here is derived from an EMBL/GenBank/DDBJ whole genome shotgun (WGS) entry which is preliminary data.</text>
</comment>
<reference evidence="5" key="1">
    <citation type="journal article" date="2019" name="Int. J. Syst. Evol. Microbiol.">
        <title>The Global Catalogue of Microorganisms (GCM) 10K type strain sequencing project: providing services to taxonomists for standard genome sequencing and annotation.</title>
        <authorList>
            <consortium name="The Broad Institute Genomics Platform"/>
            <consortium name="The Broad Institute Genome Sequencing Center for Infectious Disease"/>
            <person name="Wu L."/>
            <person name="Ma J."/>
        </authorList>
    </citation>
    <scope>NUCLEOTIDE SEQUENCE [LARGE SCALE GENOMIC DNA]</scope>
    <source>
        <strain evidence="5">CGMCC 1.12806</strain>
    </source>
</reference>
<keyword evidence="5" id="KW-1185">Reference proteome</keyword>
<dbReference type="RefSeq" id="WP_188474721.1">
    <property type="nucleotide sequence ID" value="NZ_BMFZ01000010.1"/>
</dbReference>
<protein>
    <submittedName>
        <fullName evidence="4">Bifunctional diguanylate cyclase/phosphodiesterase</fullName>
    </submittedName>
</protein>
<dbReference type="InterPro" id="IPR000160">
    <property type="entry name" value="GGDEF_dom"/>
</dbReference>